<dbReference type="GO" id="GO:0003723">
    <property type="term" value="F:RNA binding"/>
    <property type="evidence" value="ECO:0007669"/>
    <property type="project" value="InterPro"/>
</dbReference>
<dbReference type="InterPro" id="IPR001406">
    <property type="entry name" value="PsdUridine_synth_TruA"/>
</dbReference>
<dbReference type="NCBIfam" id="TIGR00071">
    <property type="entry name" value="hisT_truA"/>
    <property type="match status" value="1"/>
</dbReference>
<evidence type="ECO:0000313" key="6">
    <source>
        <dbReference type="EMBL" id="KAK5579123.1"/>
    </source>
</evidence>
<dbReference type="InterPro" id="IPR041707">
    <property type="entry name" value="Pus3-like"/>
</dbReference>
<dbReference type="PANTHER" id="PTHR11142:SF5">
    <property type="entry name" value="TRNA PSEUDOURIDINE(38_39) SYNTHASE"/>
    <property type="match status" value="1"/>
</dbReference>
<evidence type="ECO:0000256" key="2">
    <source>
        <dbReference type="ARBA" id="ARBA00022694"/>
    </source>
</evidence>
<comment type="similarity">
    <text evidence="1">Belongs to the tRNA pseudouridine synthase TruA family.</text>
</comment>
<feature type="region of interest" description="Disordered" evidence="4">
    <location>
        <begin position="167"/>
        <end position="207"/>
    </location>
</feature>
<keyword evidence="7" id="KW-1185">Reference proteome</keyword>
<dbReference type="GO" id="GO:0031119">
    <property type="term" value="P:tRNA pseudouridine synthesis"/>
    <property type="evidence" value="ECO:0007669"/>
    <property type="project" value="TreeGrafter"/>
</dbReference>
<keyword evidence="3" id="KW-0413">Isomerase</keyword>
<dbReference type="EMBL" id="JAVFKY010000003">
    <property type="protein sequence ID" value="KAK5579123.1"/>
    <property type="molecule type" value="Genomic_DNA"/>
</dbReference>
<name>A0AAN7UD70_9MYCE</name>
<dbReference type="GO" id="GO:0005737">
    <property type="term" value="C:cytoplasm"/>
    <property type="evidence" value="ECO:0007669"/>
    <property type="project" value="TreeGrafter"/>
</dbReference>
<dbReference type="GO" id="GO:1990481">
    <property type="term" value="P:mRNA pseudouridine synthesis"/>
    <property type="evidence" value="ECO:0007669"/>
    <property type="project" value="TreeGrafter"/>
</dbReference>
<organism evidence="6 7">
    <name type="scientific">Dictyostelium firmibasis</name>
    <dbReference type="NCBI Taxonomy" id="79012"/>
    <lineage>
        <taxon>Eukaryota</taxon>
        <taxon>Amoebozoa</taxon>
        <taxon>Evosea</taxon>
        <taxon>Eumycetozoa</taxon>
        <taxon>Dictyostelia</taxon>
        <taxon>Dictyosteliales</taxon>
        <taxon>Dictyosteliaceae</taxon>
        <taxon>Dictyostelium</taxon>
    </lineage>
</organism>
<dbReference type="Pfam" id="PF01416">
    <property type="entry name" value="PseudoU_synth_1"/>
    <property type="match status" value="1"/>
</dbReference>
<dbReference type="Proteomes" id="UP001344447">
    <property type="component" value="Unassembled WGS sequence"/>
</dbReference>
<dbReference type="Gene3D" id="3.30.70.580">
    <property type="entry name" value="Pseudouridine synthase I, catalytic domain, N-terminal subdomain"/>
    <property type="match status" value="1"/>
</dbReference>
<keyword evidence="2" id="KW-0819">tRNA processing</keyword>
<dbReference type="CDD" id="cd02569">
    <property type="entry name" value="PseudoU_synth_ScPus3"/>
    <property type="match status" value="1"/>
</dbReference>
<dbReference type="InterPro" id="IPR020095">
    <property type="entry name" value="PsdUridine_synth_TruA_C"/>
</dbReference>
<dbReference type="SUPFAM" id="SSF55120">
    <property type="entry name" value="Pseudouridine synthase"/>
    <property type="match status" value="1"/>
</dbReference>
<accession>A0AAN7UD70</accession>
<feature type="domain" description="Pseudouridine synthase I TruA alpha/beta" evidence="5">
    <location>
        <begin position="268"/>
        <end position="374"/>
    </location>
</feature>
<dbReference type="HAMAP" id="MF_00171">
    <property type="entry name" value="TruA"/>
    <property type="match status" value="1"/>
</dbReference>
<protein>
    <recommendedName>
        <fullName evidence="5">Pseudouridine synthase I TruA alpha/beta domain-containing protein</fullName>
    </recommendedName>
</protein>
<gene>
    <name evidence="6" type="ORF">RB653_008802</name>
</gene>
<evidence type="ECO:0000313" key="7">
    <source>
        <dbReference type="Proteomes" id="UP001344447"/>
    </source>
</evidence>
<dbReference type="GO" id="GO:0005634">
    <property type="term" value="C:nucleus"/>
    <property type="evidence" value="ECO:0007669"/>
    <property type="project" value="TreeGrafter"/>
</dbReference>
<dbReference type="PANTHER" id="PTHR11142">
    <property type="entry name" value="PSEUDOURIDYLATE SYNTHASE"/>
    <property type="match status" value="1"/>
</dbReference>
<evidence type="ECO:0000256" key="1">
    <source>
        <dbReference type="ARBA" id="ARBA00009375"/>
    </source>
</evidence>
<dbReference type="AlphaFoldDB" id="A0AAN7UD70"/>
<dbReference type="Gene3D" id="3.30.70.660">
    <property type="entry name" value="Pseudouridine synthase I, catalytic domain, C-terminal subdomain"/>
    <property type="match status" value="1"/>
</dbReference>
<evidence type="ECO:0000259" key="5">
    <source>
        <dbReference type="Pfam" id="PF01416"/>
    </source>
</evidence>
<dbReference type="InterPro" id="IPR020103">
    <property type="entry name" value="PsdUridine_synth_cat_dom_sf"/>
</dbReference>
<comment type="caution">
    <text evidence="6">The sequence shown here is derived from an EMBL/GenBank/DDBJ whole genome shotgun (WGS) entry which is preliminary data.</text>
</comment>
<reference evidence="6 7" key="1">
    <citation type="submission" date="2023-11" db="EMBL/GenBank/DDBJ databases">
        <title>Dfirmibasis_genome.</title>
        <authorList>
            <person name="Edelbroek B."/>
            <person name="Kjellin J."/>
            <person name="Jerlstrom-Hultqvist J."/>
            <person name="Soderbom F."/>
        </authorList>
    </citation>
    <scope>NUCLEOTIDE SEQUENCE [LARGE SCALE GENOMIC DNA]</scope>
    <source>
        <strain evidence="6 7">TNS-C-14</strain>
    </source>
</reference>
<proteinExistence type="inferred from homology"/>
<dbReference type="InterPro" id="IPR020097">
    <property type="entry name" value="PsdUridine_synth_TruA_a/b_dom"/>
</dbReference>
<dbReference type="InterPro" id="IPR020094">
    <property type="entry name" value="TruA/RsuA/RluB/E/F_N"/>
</dbReference>
<evidence type="ECO:0000256" key="4">
    <source>
        <dbReference type="SAM" id="MobiDB-lite"/>
    </source>
</evidence>
<sequence>MEKNETTASPAISPTTPLKLNEKLKDKDYLSTLSKDDLINLIVEENEKKLQQSKNVFKNNGVENTEGKKKKKCRNKQSNINFDKCHRRHVAFKLSYVGWPFFGFAAQDCSEETIENYLIKAFLKTSLISDIKTANYFKSGRTDKGVSAYGQVISLYVRSNLKEGEGIIAPKDQSGGPISNRAKSNKTTGELTKNNDNERAKKGNKKSIEDDEELPYVKMLNGVLPPEIRILAWAPVPFHFNARFSTLSRTYKYFFHPHGLDLNLMKEASKLYLGEHNYINFCKIDVNVKSFMRVILQFDVEPVENSELYVATIKGFAFLWHQIRCMMAVLFLIGQKRANKSLIIQLLDTNKTITKPPYEMASEVPLVLFDCGYDDIDFIYEASAQEKTVESMFGVYNDYLIKSEVNRLIRSTLKNTEPTITSKILQPITNITKTLPPTTVATTTTTTTTTTDEINSINIGEKRKHSITEIEKELEGQENEHKLKHNKN</sequence>
<dbReference type="GO" id="GO:0009982">
    <property type="term" value="F:pseudouridine synthase activity"/>
    <property type="evidence" value="ECO:0007669"/>
    <property type="project" value="InterPro"/>
</dbReference>
<feature type="compositionally biased region" description="Polar residues" evidence="4">
    <location>
        <begin position="181"/>
        <end position="192"/>
    </location>
</feature>
<evidence type="ECO:0000256" key="3">
    <source>
        <dbReference type="ARBA" id="ARBA00023235"/>
    </source>
</evidence>